<protein>
    <recommendedName>
        <fullName evidence="5">NACHT-NTPase and P-loop NTPases N-terminal domain-containing protein</fullName>
    </recommendedName>
</protein>
<gene>
    <name evidence="3" type="ORF">FALBO_5004</name>
</gene>
<dbReference type="OrthoDB" id="674604at2759"/>
<evidence type="ECO:0000313" key="3">
    <source>
        <dbReference type="EMBL" id="KAF4468129.1"/>
    </source>
</evidence>
<evidence type="ECO:0000259" key="1">
    <source>
        <dbReference type="Pfam" id="PF17106"/>
    </source>
</evidence>
<evidence type="ECO:0008006" key="5">
    <source>
        <dbReference type="Google" id="ProtNLM"/>
    </source>
</evidence>
<dbReference type="Pfam" id="PF17106">
    <property type="entry name" value="NACHT_sigma"/>
    <property type="match status" value="1"/>
</dbReference>
<dbReference type="Proteomes" id="UP000554235">
    <property type="component" value="Unassembled WGS sequence"/>
</dbReference>
<dbReference type="InterPro" id="IPR031353">
    <property type="entry name" value="NACHT_sigma"/>
</dbReference>
<comment type="caution">
    <text evidence="3">The sequence shown here is derived from an EMBL/GenBank/DDBJ whole genome shotgun (WGS) entry which is preliminary data.</text>
</comment>
<sequence length="209" mass="22467">MADTCAELISKTIATLEEAAEQYEVVKDDKGLRKAFHEAGRGLVLIRKALQAANAQLGVHNITGDPKSAMDAVNGCKDNAELSKRIFNAVAQEPETSRFERYKKFVNEEGNGRPVEVLIIAMMKSVCALAENDAIKAEMEDQVKGLRDAIEKLSKMEPPVPKDGSNGNTFTNFGSGDMLNAPHGSVNKSEGSGFRFPGAVFSGGATFSK</sequence>
<proteinExistence type="predicted"/>
<feature type="domain" description="NACHT-NTPase and P-loop NTPases N-terminal" evidence="2">
    <location>
        <begin position="9"/>
        <end position="129"/>
    </location>
</feature>
<dbReference type="Pfam" id="PF17107">
    <property type="entry name" value="SesA"/>
    <property type="match status" value="1"/>
</dbReference>
<feature type="domain" description="NACHT-NTPase sigma" evidence="1">
    <location>
        <begin position="169"/>
        <end position="207"/>
    </location>
</feature>
<dbReference type="EMBL" id="JAADYS010000652">
    <property type="protein sequence ID" value="KAF4468129.1"/>
    <property type="molecule type" value="Genomic_DNA"/>
</dbReference>
<keyword evidence="4" id="KW-1185">Reference proteome</keyword>
<accession>A0A8H4LIK1</accession>
<dbReference type="InterPro" id="IPR031352">
    <property type="entry name" value="SesA"/>
</dbReference>
<dbReference type="AlphaFoldDB" id="A0A8H4LIK1"/>
<evidence type="ECO:0000259" key="2">
    <source>
        <dbReference type="Pfam" id="PF17107"/>
    </source>
</evidence>
<name>A0A8H4LIK1_9HYPO</name>
<organism evidence="3 4">
    <name type="scientific">Fusarium albosuccineum</name>
    <dbReference type="NCBI Taxonomy" id="1237068"/>
    <lineage>
        <taxon>Eukaryota</taxon>
        <taxon>Fungi</taxon>
        <taxon>Dikarya</taxon>
        <taxon>Ascomycota</taxon>
        <taxon>Pezizomycotina</taxon>
        <taxon>Sordariomycetes</taxon>
        <taxon>Hypocreomycetidae</taxon>
        <taxon>Hypocreales</taxon>
        <taxon>Nectriaceae</taxon>
        <taxon>Fusarium</taxon>
        <taxon>Fusarium decemcellulare species complex</taxon>
    </lineage>
</organism>
<reference evidence="3 4" key="1">
    <citation type="submission" date="2020-01" db="EMBL/GenBank/DDBJ databases">
        <title>Identification and distribution of gene clusters putatively required for synthesis of sphingolipid metabolism inhibitors in phylogenetically diverse species of the filamentous fungus Fusarium.</title>
        <authorList>
            <person name="Kim H.-S."/>
            <person name="Busman M."/>
            <person name="Brown D.W."/>
            <person name="Divon H."/>
            <person name="Uhlig S."/>
            <person name="Proctor R.H."/>
        </authorList>
    </citation>
    <scope>NUCLEOTIDE SEQUENCE [LARGE SCALE GENOMIC DNA]</scope>
    <source>
        <strain evidence="3 4">NRRL 20459</strain>
    </source>
</reference>
<evidence type="ECO:0000313" key="4">
    <source>
        <dbReference type="Proteomes" id="UP000554235"/>
    </source>
</evidence>